<keyword evidence="2" id="KW-1185">Reference proteome</keyword>
<dbReference type="SUPFAM" id="SSF51905">
    <property type="entry name" value="FAD/NAD(P)-binding domain"/>
    <property type="match status" value="1"/>
</dbReference>
<dbReference type="InterPro" id="IPR036188">
    <property type="entry name" value="FAD/NAD-bd_sf"/>
</dbReference>
<dbReference type="Proteomes" id="UP001190700">
    <property type="component" value="Unassembled WGS sequence"/>
</dbReference>
<reference evidence="1 2" key="1">
    <citation type="journal article" date="2015" name="Genome Biol. Evol.">
        <title>Comparative Genomics of a Bacterivorous Green Alga Reveals Evolutionary Causalities and Consequences of Phago-Mixotrophic Mode of Nutrition.</title>
        <authorList>
            <person name="Burns J.A."/>
            <person name="Paasch A."/>
            <person name="Narechania A."/>
            <person name="Kim E."/>
        </authorList>
    </citation>
    <scope>NUCLEOTIDE SEQUENCE [LARGE SCALE GENOMIC DNA]</scope>
    <source>
        <strain evidence="1 2">PLY_AMNH</strain>
    </source>
</reference>
<evidence type="ECO:0000313" key="1">
    <source>
        <dbReference type="EMBL" id="KAK3260672.1"/>
    </source>
</evidence>
<dbReference type="PANTHER" id="PTHR32098">
    <property type="entry name" value="LYCOPENE BETA/EPSILON CYCLASE PROTEIN"/>
    <property type="match status" value="1"/>
</dbReference>
<gene>
    <name evidence="1" type="ORF">CYMTET_30381</name>
</gene>
<accession>A0AAE0KTZ1</accession>
<name>A0AAE0KTZ1_9CHLO</name>
<comment type="caution">
    <text evidence="1">The sequence shown here is derived from an EMBL/GenBank/DDBJ whole genome shotgun (WGS) entry which is preliminary data.</text>
</comment>
<organism evidence="1 2">
    <name type="scientific">Cymbomonas tetramitiformis</name>
    <dbReference type="NCBI Taxonomy" id="36881"/>
    <lineage>
        <taxon>Eukaryota</taxon>
        <taxon>Viridiplantae</taxon>
        <taxon>Chlorophyta</taxon>
        <taxon>Pyramimonadophyceae</taxon>
        <taxon>Pyramimonadales</taxon>
        <taxon>Pyramimonadaceae</taxon>
        <taxon>Cymbomonas</taxon>
    </lineage>
</organism>
<dbReference type="Gene3D" id="3.50.50.60">
    <property type="entry name" value="FAD/NAD(P)-binding domain"/>
    <property type="match status" value="2"/>
</dbReference>
<sequence>MYRLQPKTFLIAQAARPRNSSCRQLKRQHQVSHTSRARHTQIHDSRTRPVKQLVVAIGAKSTADTPSERTERILRELEDRQGYGQSGAGGAGGGVTLEALKRADQAWSNVRNKASRDGAGQAPQVVRVDSNRAVDGDIDVDVAVCGGTLGIFLAAALSQRGLKVAVIERGQVVGRDQEWNISRKELEELVELQVMTSEEMETAVSIEFNPCRCGFAGG</sequence>
<proteinExistence type="predicted"/>
<feature type="non-terminal residue" evidence="1">
    <location>
        <position position="218"/>
    </location>
</feature>
<dbReference type="EMBL" id="LGRX02017516">
    <property type="protein sequence ID" value="KAK3260672.1"/>
    <property type="molecule type" value="Genomic_DNA"/>
</dbReference>
<evidence type="ECO:0000313" key="2">
    <source>
        <dbReference type="Proteomes" id="UP001190700"/>
    </source>
</evidence>
<protein>
    <submittedName>
        <fullName evidence="1">Uncharacterized protein</fullName>
    </submittedName>
</protein>
<dbReference type="AlphaFoldDB" id="A0AAE0KTZ1"/>
<dbReference type="PANTHER" id="PTHR32098:SF5">
    <property type="entry name" value="LYCOPENE BETA_EPSILON CYCLASE PROTEIN"/>
    <property type="match status" value="1"/>
</dbReference>